<dbReference type="Proteomes" id="UP000663848">
    <property type="component" value="Unassembled WGS sequence"/>
</dbReference>
<evidence type="ECO:0000313" key="9">
    <source>
        <dbReference type="EMBL" id="CAF4645509.1"/>
    </source>
</evidence>
<evidence type="ECO:0000313" key="10">
    <source>
        <dbReference type="EMBL" id="CAF4737943.1"/>
    </source>
</evidence>
<protein>
    <submittedName>
        <fullName evidence="10">Uncharacterized protein</fullName>
    </submittedName>
</protein>
<dbReference type="Proteomes" id="UP000663865">
    <property type="component" value="Unassembled WGS sequence"/>
</dbReference>
<accession>A0A821KI04</accession>
<evidence type="ECO:0000313" key="8">
    <source>
        <dbReference type="EMBL" id="CAF4553913.1"/>
    </source>
</evidence>
<comment type="caution">
    <text evidence="10">The sequence shown here is derived from an EMBL/GenBank/DDBJ whole genome shotgun (WGS) entry which is preliminary data.</text>
</comment>
<dbReference type="Proteomes" id="UP000663873">
    <property type="component" value="Unassembled WGS sequence"/>
</dbReference>
<dbReference type="Proteomes" id="UP000663851">
    <property type="component" value="Unassembled WGS sequence"/>
</dbReference>
<dbReference type="EMBL" id="CAJNYT010005633">
    <property type="protein sequence ID" value="CAF3762833.1"/>
    <property type="molecule type" value="Genomic_DNA"/>
</dbReference>
<gene>
    <name evidence="4" type="ORF">FME351_LOCUS21231</name>
    <name evidence="5" type="ORF">GRG538_LOCUS32047</name>
    <name evidence="6" type="ORF">HFQ381_LOCUS9702</name>
    <name evidence="3" type="ORF">KIK155_LOCUS19148</name>
    <name evidence="2" type="ORF">LUA448_LOCUS5805</name>
    <name evidence="10" type="ORF">QYT958_LOCUS20074</name>
    <name evidence="1" type="ORF">TIS948_LOCUS1160</name>
    <name evidence="9" type="ORF">TOA249_LOCUS13600</name>
    <name evidence="7" type="ORF">TSG867_LOCUS11063</name>
    <name evidence="8" type="ORF">UJA718_LOCUS29538</name>
</gene>
<evidence type="ECO:0000313" key="7">
    <source>
        <dbReference type="EMBL" id="CAF4373519.1"/>
    </source>
</evidence>
<dbReference type="Proteomes" id="UP000663838">
    <property type="component" value="Unassembled WGS sequence"/>
</dbReference>
<evidence type="ECO:0000313" key="6">
    <source>
        <dbReference type="EMBL" id="CAF4238677.1"/>
    </source>
</evidence>
<organism evidence="10 11">
    <name type="scientific">Rotaria socialis</name>
    <dbReference type="NCBI Taxonomy" id="392032"/>
    <lineage>
        <taxon>Eukaryota</taxon>
        <taxon>Metazoa</taxon>
        <taxon>Spiralia</taxon>
        <taxon>Gnathifera</taxon>
        <taxon>Rotifera</taxon>
        <taxon>Eurotatoria</taxon>
        <taxon>Bdelloidea</taxon>
        <taxon>Philodinida</taxon>
        <taxon>Philodinidae</taxon>
        <taxon>Rotaria</taxon>
    </lineage>
</organism>
<evidence type="ECO:0000313" key="4">
    <source>
        <dbReference type="EMBL" id="CAF3586562.1"/>
    </source>
</evidence>
<dbReference type="EMBL" id="CAJOBQ010000523">
    <property type="protein sequence ID" value="CAF4373519.1"/>
    <property type="molecule type" value="Genomic_DNA"/>
</dbReference>
<dbReference type="Proteomes" id="UP000663869">
    <property type="component" value="Unassembled WGS sequence"/>
</dbReference>
<evidence type="ECO:0000313" key="5">
    <source>
        <dbReference type="EMBL" id="CAF3762833.1"/>
    </source>
</evidence>
<reference evidence="10" key="1">
    <citation type="submission" date="2021-02" db="EMBL/GenBank/DDBJ databases">
        <authorList>
            <person name="Nowell W R."/>
        </authorList>
    </citation>
    <scope>NUCLEOTIDE SEQUENCE</scope>
</reference>
<dbReference type="EMBL" id="CAJOBR010003433">
    <property type="protein sequence ID" value="CAF4737943.1"/>
    <property type="molecule type" value="Genomic_DNA"/>
</dbReference>
<name>A0A821KI04_9BILA</name>
<dbReference type="AlphaFoldDB" id="A0A821KI04"/>
<dbReference type="Proteomes" id="UP000663833">
    <property type="component" value="Unassembled WGS sequence"/>
</dbReference>
<evidence type="ECO:0000313" key="1">
    <source>
        <dbReference type="EMBL" id="CAF2994880.1"/>
    </source>
</evidence>
<dbReference type="Proteomes" id="UP000663825">
    <property type="component" value="Unassembled WGS sequence"/>
</dbReference>
<dbReference type="EMBL" id="CAJOBS010000811">
    <property type="protein sequence ID" value="CAF4645509.1"/>
    <property type="molecule type" value="Genomic_DNA"/>
</dbReference>
<dbReference type="EMBL" id="CAJNXB010000032">
    <property type="protein sequence ID" value="CAF2994880.1"/>
    <property type="molecule type" value="Genomic_DNA"/>
</dbReference>
<evidence type="ECO:0000313" key="12">
    <source>
        <dbReference type="Proteomes" id="UP000663873"/>
    </source>
</evidence>
<dbReference type="OrthoDB" id="10040938at2759"/>
<sequence>MVAIERVGYVYPSVHLQEMLSLAQKPTPLATPTPTQYNNVAYNDSVARVMNGSSTQKITPEQFGLANNPSLQFSTPGGGFVQVFGPLKTPGNDKFFHDPNPVVIQKQSKPITYVQKINLAYYKPPAPPAPGPVIIKEVRPPQAPVPPPLYVRIQPPPPQEQAPLVIREAPPPRPKQIPTTHLTKMLPPIPTPPPNVQVRNAPNQATLEQTLNNLGLTSMLQ</sequence>
<dbReference type="EMBL" id="CAJNYD010000512">
    <property type="protein sequence ID" value="CAF3268251.1"/>
    <property type="molecule type" value="Genomic_DNA"/>
</dbReference>
<proteinExistence type="predicted"/>
<dbReference type="EMBL" id="CAJNYU010002701">
    <property type="protein sequence ID" value="CAF3586562.1"/>
    <property type="molecule type" value="Genomic_DNA"/>
</dbReference>
<evidence type="ECO:0000313" key="2">
    <source>
        <dbReference type="EMBL" id="CAF3268251.1"/>
    </source>
</evidence>
<dbReference type="EMBL" id="CAJOBO010000515">
    <property type="protein sequence ID" value="CAF4238677.1"/>
    <property type="molecule type" value="Genomic_DNA"/>
</dbReference>
<evidence type="ECO:0000313" key="3">
    <source>
        <dbReference type="EMBL" id="CAF3565149.1"/>
    </source>
</evidence>
<dbReference type="EMBL" id="CAJOBP010009519">
    <property type="protein sequence ID" value="CAF4553913.1"/>
    <property type="molecule type" value="Genomic_DNA"/>
</dbReference>
<dbReference type="EMBL" id="CAJNYV010003402">
    <property type="protein sequence ID" value="CAF3565149.1"/>
    <property type="molecule type" value="Genomic_DNA"/>
</dbReference>
<keyword evidence="12" id="KW-1185">Reference proteome</keyword>
<evidence type="ECO:0000313" key="11">
    <source>
        <dbReference type="Proteomes" id="UP000663848"/>
    </source>
</evidence>
<dbReference type="Proteomes" id="UP000663862">
    <property type="component" value="Unassembled WGS sequence"/>
</dbReference>
<dbReference type="Proteomes" id="UP000663872">
    <property type="component" value="Unassembled WGS sequence"/>
</dbReference>